<comment type="caution">
    <text evidence="4">The sequence shown here is derived from an EMBL/GenBank/DDBJ whole genome shotgun (WGS) entry which is preliminary data.</text>
</comment>
<dbReference type="InterPro" id="IPR027785">
    <property type="entry name" value="UvrD-like_helicase_C"/>
</dbReference>
<name>A0ABU6MS09_9BACI</name>
<dbReference type="Gene3D" id="2.30.30.940">
    <property type="match status" value="1"/>
</dbReference>
<evidence type="ECO:0000256" key="1">
    <source>
        <dbReference type="ARBA" id="ARBA00022741"/>
    </source>
</evidence>
<dbReference type="Pfam" id="PF13604">
    <property type="entry name" value="AAA_30"/>
    <property type="match status" value="1"/>
</dbReference>
<reference evidence="4 5" key="1">
    <citation type="submission" date="2023-03" db="EMBL/GenBank/DDBJ databases">
        <title>Bacillus Genome Sequencing.</title>
        <authorList>
            <person name="Dunlap C."/>
        </authorList>
    </citation>
    <scope>NUCLEOTIDE SEQUENCE [LARGE SCALE GENOMIC DNA]</scope>
    <source>
        <strain evidence="4 5">B-615</strain>
    </source>
</reference>
<evidence type="ECO:0000313" key="5">
    <source>
        <dbReference type="Proteomes" id="UP001309448"/>
    </source>
</evidence>
<organism evidence="4 5">
    <name type="scientific">Bacillus paramycoides</name>
    <dbReference type="NCBI Taxonomy" id="2026194"/>
    <lineage>
        <taxon>Bacteria</taxon>
        <taxon>Bacillati</taxon>
        <taxon>Bacillota</taxon>
        <taxon>Bacilli</taxon>
        <taxon>Bacillales</taxon>
        <taxon>Bacillaceae</taxon>
        <taxon>Bacillus</taxon>
        <taxon>Bacillus cereus group</taxon>
    </lineage>
</organism>
<dbReference type="SUPFAM" id="SSF52540">
    <property type="entry name" value="P-loop containing nucleoside triphosphate hydrolases"/>
    <property type="match status" value="1"/>
</dbReference>
<protein>
    <submittedName>
        <fullName evidence="4">AAA family ATPase</fullName>
    </submittedName>
</protein>
<dbReference type="CDD" id="cd17933">
    <property type="entry name" value="DEXSc_RecD-like"/>
    <property type="match status" value="1"/>
</dbReference>
<dbReference type="PANTHER" id="PTHR43788:SF6">
    <property type="entry name" value="DNA HELICASE B"/>
    <property type="match status" value="1"/>
</dbReference>
<evidence type="ECO:0000256" key="2">
    <source>
        <dbReference type="ARBA" id="ARBA00022840"/>
    </source>
</evidence>
<sequence length="771" mass="86670">MEELSNVRFNRINYPKGGLTVVEAGTWTTGTISTGIRKHGKYESMKFVANANVNTGIDTKAKYNLVGYKENGKYGEQFVVQEMEMILNTKTLEGLEQALGLIMSELMAERMVEHFKTPEAVIEAFENRYSTEFMKIKGMTEGKLEGYYQLYEQKIQGQEAIMKLTPLGFTPGQAKDIYRKYKDMDLIMEMLDSAGMYDFYIDGVLKFHEAEAVGRVRSIDFLNEKRIGALMVAYYKQPFQDDSYFTFNQIDIYIIPYLISHCGDGFNQKHFNSALSYLSYKGTIHKTNNKMGLKVNYDVEFGIYQTIKELNDELKHRISTPTKIIEDVINSSPFELSDEQRKAVYLACTNGVTVISGNAGAGKSTILGIITKIFKRLGYEIDQVALSGKAALRIEETTKMEAKTIHRWYNGISLKKKDASEENEELPVVETEDDNEGNAKIFKSDISNPYLDATNLDMKKDVLILDEASMVGGTIMFNLLKILNCSSEIKHFIIVGDDAQLPPIGIGQAFTDLLNYSGIPKAKLTKVYRQASESGTLTAATLIRQNQNFIQKLHTFGKDFKHLHSAKGAEIIAEFDRMLENNDGNILETQIIALKNADVTKINVSIQKHLDIFSPTYYKSKDRGIEFKIYEGSKVILSENQYNNLTADGEDGGDPVYNGNIGIVKKILKGYMVIDFAGIGEVGIESENWKKLKLGYAITVHKSQGSGFNSVIVIVTDDVEAMLTSNMMYTAITRAKNECTLISRDYVVDKCANKSAAERQTWLPIFYGGKE</sequence>
<evidence type="ECO:0000259" key="3">
    <source>
        <dbReference type="Pfam" id="PF13538"/>
    </source>
</evidence>
<dbReference type="EMBL" id="JARMDB010000004">
    <property type="protein sequence ID" value="MED1565339.1"/>
    <property type="molecule type" value="Genomic_DNA"/>
</dbReference>
<dbReference type="Proteomes" id="UP001309448">
    <property type="component" value="Unassembled WGS sequence"/>
</dbReference>
<keyword evidence="1" id="KW-0547">Nucleotide-binding</keyword>
<feature type="domain" description="UvrD-like helicase C-terminal" evidence="3">
    <location>
        <begin position="695"/>
        <end position="742"/>
    </location>
</feature>
<dbReference type="InterPro" id="IPR050534">
    <property type="entry name" value="Coronavir_polyprotein_1ab"/>
</dbReference>
<gene>
    <name evidence="4" type="ORF">P4U88_05150</name>
</gene>
<evidence type="ECO:0000313" key="4">
    <source>
        <dbReference type="EMBL" id="MED1565339.1"/>
    </source>
</evidence>
<dbReference type="Pfam" id="PF13538">
    <property type="entry name" value="UvrD_C_2"/>
    <property type="match status" value="1"/>
</dbReference>
<dbReference type="InterPro" id="IPR027417">
    <property type="entry name" value="P-loop_NTPase"/>
</dbReference>
<dbReference type="PANTHER" id="PTHR43788">
    <property type="entry name" value="DNA2/NAM7 HELICASE FAMILY MEMBER"/>
    <property type="match status" value="1"/>
</dbReference>
<keyword evidence="2" id="KW-0067">ATP-binding</keyword>
<accession>A0ABU6MS09</accession>
<dbReference type="Gene3D" id="3.40.50.300">
    <property type="entry name" value="P-loop containing nucleotide triphosphate hydrolases"/>
    <property type="match status" value="2"/>
</dbReference>
<dbReference type="RefSeq" id="WP_327919218.1">
    <property type="nucleotide sequence ID" value="NZ_JARMDB010000004.1"/>
</dbReference>
<proteinExistence type="predicted"/>
<keyword evidence="5" id="KW-1185">Reference proteome</keyword>
<dbReference type="CDD" id="cd18809">
    <property type="entry name" value="SF1_C_RecD"/>
    <property type="match status" value="1"/>
</dbReference>